<accession>A0AAV5UEJ2</accession>
<organism evidence="1 2">
    <name type="scientific">Pristionchus entomophagus</name>
    <dbReference type="NCBI Taxonomy" id="358040"/>
    <lineage>
        <taxon>Eukaryota</taxon>
        <taxon>Metazoa</taxon>
        <taxon>Ecdysozoa</taxon>
        <taxon>Nematoda</taxon>
        <taxon>Chromadorea</taxon>
        <taxon>Rhabditida</taxon>
        <taxon>Rhabditina</taxon>
        <taxon>Diplogasteromorpha</taxon>
        <taxon>Diplogasteroidea</taxon>
        <taxon>Neodiplogasteridae</taxon>
        <taxon>Pristionchus</taxon>
    </lineage>
</organism>
<evidence type="ECO:0000313" key="2">
    <source>
        <dbReference type="Proteomes" id="UP001432027"/>
    </source>
</evidence>
<feature type="non-terminal residue" evidence="1">
    <location>
        <position position="1"/>
    </location>
</feature>
<dbReference type="AlphaFoldDB" id="A0AAV5UEJ2"/>
<evidence type="ECO:0000313" key="1">
    <source>
        <dbReference type="EMBL" id="GMT04735.1"/>
    </source>
</evidence>
<gene>
    <name evidence="1" type="ORF">PENTCL1PPCAC_26909</name>
</gene>
<dbReference type="EMBL" id="BTSX01000006">
    <property type="protein sequence ID" value="GMT04735.1"/>
    <property type="molecule type" value="Genomic_DNA"/>
</dbReference>
<keyword evidence="2" id="KW-1185">Reference proteome</keyword>
<reference evidence="1" key="1">
    <citation type="submission" date="2023-10" db="EMBL/GenBank/DDBJ databases">
        <title>Genome assembly of Pristionchus species.</title>
        <authorList>
            <person name="Yoshida K."/>
            <person name="Sommer R.J."/>
        </authorList>
    </citation>
    <scope>NUCLEOTIDE SEQUENCE</scope>
    <source>
        <strain evidence="1">RS0144</strain>
    </source>
</reference>
<protein>
    <submittedName>
        <fullName evidence="1">Uncharacterized protein</fullName>
    </submittedName>
</protein>
<sequence>LTHRHELARLLLICPPLVQHREDLHSEPFCGSSLRSISQCPVVGRGRSRRGRRDGRTKSRVELDRARLVLSRSSYWLNSSLLVFLAIEKREAQYLLLHSISSNQSASLNTTAFDAAKYHLLESSLDFSLYVSSLLSYPSSSLL</sequence>
<dbReference type="Proteomes" id="UP001432027">
    <property type="component" value="Unassembled WGS sequence"/>
</dbReference>
<name>A0AAV5UEJ2_9BILA</name>
<proteinExistence type="predicted"/>
<comment type="caution">
    <text evidence="1">The sequence shown here is derived from an EMBL/GenBank/DDBJ whole genome shotgun (WGS) entry which is preliminary data.</text>
</comment>